<protein>
    <recommendedName>
        <fullName evidence="2">Fungal lipase-type domain-containing protein</fullName>
    </recommendedName>
</protein>
<organism evidence="3 4">
    <name type="scientific">Adineta steineri</name>
    <dbReference type="NCBI Taxonomy" id="433720"/>
    <lineage>
        <taxon>Eukaryota</taxon>
        <taxon>Metazoa</taxon>
        <taxon>Spiralia</taxon>
        <taxon>Gnathifera</taxon>
        <taxon>Rotifera</taxon>
        <taxon>Eurotatoria</taxon>
        <taxon>Bdelloidea</taxon>
        <taxon>Adinetida</taxon>
        <taxon>Adinetidae</taxon>
        <taxon>Adineta</taxon>
    </lineage>
</organism>
<evidence type="ECO:0000259" key="2">
    <source>
        <dbReference type="Pfam" id="PF01764"/>
    </source>
</evidence>
<name>A0A813STJ2_9BILA</name>
<feature type="domain" description="Fungal lipase-type" evidence="2">
    <location>
        <begin position="165"/>
        <end position="315"/>
    </location>
</feature>
<feature type="signal peptide" evidence="1">
    <location>
        <begin position="1"/>
        <end position="26"/>
    </location>
</feature>
<dbReference type="Pfam" id="PF01764">
    <property type="entry name" value="Lipase_3"/>
    <property type="match status" value="1"/>
</dbReference>
<dbReference type="AlphaFoldDB" id="A0A813STJ2"/>
<dbReference type="SUPFAM" id="SSF53474">
    <property type="entry name" value="alpha/beta-Hydrolases"/>
    <property type="match status" value="1"/>
</dbReference>
<keyword evidence="4" id="KW-1185">Reference proteome</keyword>
<dbReference type="OrthoDB" id="438440at2759"/>
<dbReference type="Proteomes" id="UP000663832">
    <property type="component" value="Unassembled WGS sequence"/>
</dbReference>
<keyword evidence="1" id="KW-0732">Signal</keyword>
<dbReference type="GO" id="GO:0006629">
    <property type="term" value="P:lipid metabolic process"/>
    <property type="evidence" value="ECO:0007669"/>
    <property type="project" value="InterPro"/>
</dbReference>
<sequence>MIFYTYICFLLHILIISSLQQKSLLGNTIRKELSKFQCDIHDFTSTYKNEFQESPFRNRSIKEITASWQSTFPEGNYRTNTKNSIPFSRMNLREPDTILRMAEYQAMIYCKSTMVGAPSDISSIRNMAKKNLRVGNFTIEATGFDRKRVSYWYIASNIAQQSIILVHRGTKTSNPSDVFDDLDRFNIHNSHGLLNRDFSYLSSSKDVYVDSGFYQRFQHEKTAIVSALRPVLSRYSNPAFSFIVVGHSLGASWAFLNAAYFASQNDINQRMSAIYTFGQPLLGSAAFVNEITKKLNTPNERYVRVVNRNDMVPHIGCGKCIQPEYATEKWIMNTNEVVWKDCDGGKDLKCSSGIPCNKLSWSNHSAVGKLSMRGEFCRIASNS</sequence>
<dbReference type="PANTHER" id="PTHR45856:SF24">
    <property type="entry name" value="FUNGAL LIPASE-LIKE DOMAIN-CONTAINING PROTEIN"/>
    <property type="match status" value="1"/>
</dbReference>
<dbReference type="Gene3D" id="3.40.50.1820">
    <property type="entry name" value="alpha/beta hydrolase"/>
    <property type="match status" value="1"/>
</dbReference>
<feature type="chain" id="PRO_5032319685" description="Fungal lipase-type domain-containing protein" evidence="1">
    <location>
        <begin position="27"/>
        <end position="383"/>
    </location>
</feature>
<dbReference type="InterPro" id="IPR002921">
    <property type="entry name" value="Fungal_lipase-type"/>
</dbReference>
<dbReference type="InterPro" id="IPR051218">
    <property type="entry name" value="Sec_MonoDiacylglyc_Lipase"/>
</dbReference>
<evidence type="ECO:0000256" key="1">
    <source>
        <dbReference type="SAM" id="SignalP"/>
    </source>
</evidence>
<evidence type="ECO:0000313" key="4">
    <source>
        <dbReference type="Proteomes" id="UP000663832"/>
    </source>
</evidence>
<proteinExistence type="predicted"/>
<dbReference type="EMBL" id="CAJNOM010000015">
    <property type="protein sequence ID" value="CAF0800458.1"/>
    <property type="molecule type" value="Genomic_DNA"/>
</dbReference>
<accession>A0A813STJ2</accession>
<dbReference type="InterPro" id="IPR029058">
    <property type="entry name" value="AB_hydrolase_fold"/>
</dbReference>
<gene>
    <name evidence="3" type="ORF">QVE165_LOCUS4192</name>
</gene>
<reference evidence="3" key="1">
    <citation type="submission" date="2021-02" db="EMBL/GenBank/DDBJ databases">
        <authorList>
            <person name="Nowell W R."/>
        </authorList>
    </citation>
    <scope>NUCLEOTIDE SEQUENCE</scope>
</reference>
<dbReference type="CDD" id="cd00519">
    <property type="entry name" value="Lipase_3"/>
    <property type="match status" value="1"/>
</dbReference>
<evidence type="ECO:0000313" key="3">
    <source>
        <dbReference type="EMBL" id="CAF0800458.1"/>
    </source>
</evidence>
<dbReference type="PANTHER" id="PTHR45856">
    <property type="entry name" value="ALPHA/BETA-HYDROLASES SUPERFAMILY PROTEIN"/>
    <property type="match status" value="1"/>
</dbReference>
<comment type="caution">
    <text evidence="3">The sequence shown here is derived from an EMBL/GenBank/DDBJ whole genome shotgun (WGS) entry which is preliminary data.</text>
</comment>